<dbReference type="EMBL" id="JAKUCV010005563">
    <property type="protein sequence ID" value="KAJ4830677.1"/>
    <property type="molecule type" value="Genomic_DNA"/>
</dbReference>
<name>A0A9Q0FHX9_9ROSI</name>
<dbReference type="GO" id="GO:0000976">
    <property type="term" value="F:transcription cis-regulatory region binding"/>
    <property type="evidence" value="ECO:0007669"/>
    <property type="project" value="TreeGrafter"/>
</dbReference>
<dbReference type="PANTHER" id="PTHR37243:SF2">
    <property type="entry name" value="NEGATIVE REGULATOR OF SYSTEMIC ACQUIRED RESISTANCE SNI1"/>
    <property type="match status" value="1"/>
</dbReference>
<evidence type="ECO:0000313" key="1">
    <source>
        <dbReference type="EMBL" id="KAJ4830677.1"/>
    </source>
</evidence>
<accession>A0A9Q0FHX9</accession>
<dbReference type="AlphaFoldDB" id="A0A9Q0FHX9"/>
<dbReference type="GO" id="GO:0010113">
    <property type="term" value="P:negative regulation of systemic acquired resistance"/>
    <property type="evidence" value="ECO:0007669"/>
    <property type="project" value="TreeGrafter"/>
</dbReference>
<dbReference type="GO" id="GO:0005634">
    <property type="term" value="C:nucleus"/>
    <property type="evidence" value="ECO:0007669"/>
    <property type="project" value="InterPro"/>
</dbReference>
<dbReference type="GO" id="GO:0006974">
    <property type="term" value="P:DNA damage response"/>
    <property type="evidence" value="ECO:0007669"/>
    <property type="project" value="InterPro"/>
</dbReference>
<proteinExistence type="predicted"/>
<dbReference type="PANTHER" id="PTHR37243">
    <property type="entry name" value="NEGATIVE REGULATOR OF SYSTEMIC ACQUIRED RESISTANCE SNI1"/>
    <property type="match status" value="1"/>
</dbReference>
<organism evidence="1 2">
    <name type="scientific">Turnera subulata</name>
    <dbReference type="NCBI Taxonomy" id="218843"/>
    <lineage>
        <taxon>Eukaryota</taxon>
        <taxon>Viridiplantae</taxon>
        <taxon>Streptophyta</taxon>
        <taxon>Embryophyta</taxon>
        <taxon>Tracheophyta</taxon>
        <taxon>Spermatophyta</taxon>
        <taxon>Magnoliopsida</taxon>
        <taxon>eudicotyledons</taxon>
        <taxon>Gunneridae</taxon>
        <taxon>Pentapetalae</taxon>
        <taxon>rosids</taxon>
        <taxon>fabids</taxon>
        <taxon>Malpighiales</taxon>
        <taxon>Passifloraceae</taxon>
        <taxon>Turnera</taxon>
    </lineage>
</organism>
<evidence type="ECO:0000313" key="2">
    <source>
        <dbReference type="Proteomes" id="UP001141552"/>
    </source>
</evidence>
<protein>
    <recommendedName>
        <fullName evidence="3">Negative regulator of systemic acquired resistance SNI1</fullName>
    </recommendedName>
</protein>
<reference evidence="1" key="1">
    <citation type="submission" date="2022-02" db="EMBL/GenBank/DDBJ databases">
        <authorList>
            <person name="Henning P.M."/>
            <person name="McCubbin A.G."/>
            <person name="Shore J.S."/>
        </authorList>
    </citation>
    <scope>NUCLEOTIDE SEQUENCE</scope>
    <source>
        <strain evidence="1">F60SS</strain>
        <tissue evidence="1">Leaves</tissue>
    </source>
</reference>
<dbReference type="OrthoDB" id="1885692at2759"/>
<comment type="caution">
    <text evidence="1">The sequence shown here is derived from an EMBL/GenBank/DDBJ whole genome shotgun (WGS) entry which is preliminary data.</text>
</comment>
<reference evidence="1" key="2">
    <citation type="journal article" date="2023" name="Plants (Basel)">
        <title>Annotation of the Turnera subulata (Passifloraceae) Draft Genome Reveals the S-Locus Evolved after the Divergence of Turneroideae from Passifloroideae in a Stepwise Manner.</title>
        <authorList>
            <person name="Henning P.M."/>
            <person name="Roalson E.H."/>
            <person name="Mir W."/>
            <person name="McCubbin A.G."/>
            <person name="Shore J.S."/>
        </authorList>
    </citation>
    <scope>NUCLEOTIDE SEQUENCE</scope>
    <source>
        <strain evidence="1">F60SS</strain>
    </source>
</reference>
<dbReference type="InterPro" id="IPR034561">
    <property type="entry name" value="SNI1"/>
</dbReference>
<evidence type="ECO:0008006" key="3">
    <source>
        <dbReference type="Google" id="ProtNLM"/>
    </source>
</evidence>
<dbReference type="GO" id="GO:0045892">
    <property type="term" value="P:negative regulation of DNA-templated transcription"/>
    <property type="evidence" value="ECO:0007669"/>
    <property type="project" value="InterPro"/>
</dbReference>
<dbReference type="Proteomes" id="UP001141552">
    <property type="component" value="Unassembled WGS sequence"/>
</dbReference>
<sequence>MEIAIANRRRLNAGGVVEENILAILDVADTSHTQHATDDRISFLEAVRAACIVNRTPPTNKMCEAVFRIMRISKSLELVMESYRLLNELDEHFPRVYVSEAGESGSSKLVVDEEAWSPFVFNLDIATIERETSDKSCTRPLDPLGFQLLLQELLQSVNDTNLHGLEIKSLRNMLLFQYLVNALGGDFVPRNNVYEETMDWVLLRESSLGMLMSSRRINYKNLMKDCLSIMCGLHEVYSGSRMDEEYSDNSEDKPSPSDNCATAVAFPEVASWARTAMQKLLIFIMELDASRKIADMQGRTTRADGVRTPLLEIIVDELSYNTDLLSSFLQILDEPKWKLEIILQYFSKYTGRVSTNTRRSSGSKEDMSLSGVLKGFTTITSTKNIIKKINAVSVQVLLAHAFQAYLSLSSSLQDAESNCSSKKEANGSSLIEICKNTISAFSNLKRVDGKMAILPIAKEALFTAATISSTESEDV</sequence>
<dbReference type="GO" id="GO:0030915">
    <property type="term" value="C:Smc5-Smc6 complex"/>
    <property type="evidence" value="ECO:0007669"/>
    <property type="project" value="InterPro"/>
</dbReference>
<keyword evidence="2" id="KW-1185">Reference proteome</keyword>
<gene>
    <name evidence="1" type="ORF">Tsubulata_027988</name>
</gene>